<dbReference type="InterPro" id="IPR036102">
    <property type="entry name" value="OsmC/Ohrsf"/>
</dbReference>
<dbReference type="EMBL" id="JAJBZT010000002">
    <property type="protein sequence ID" value="MCB6183020.1"/>
    <property type="molecule type" value="Genomic_DNA"/>
</dbReference>
<gene>
    <name evidence="1" type="ORF">LIN78_05595</name>
</gene>
<protein>
    <submittedName>
        <fullName evidence="1">OsmC family protein</fullName>
    </submittedName>
</protein>
<name>A0ABS8D4A2_9NEIS</name>
<dbReference type="Proteomes" id="UP001165395">
    <property type="component" value="Unassembled WGS sequence"/>
</dbReference>
<dbReference type="PANTHER" id="PTHR42830:SF2">
    <property type="entry name" value="OSMC_OHR FAMILY PROTEIN"/>
    <property type="match status" value="1"/>
</dbReference>
<dbReference type="SUPFAM" id="SSF82784">
    <property type="entry name" value="OsmC-like"/>
    <property type="match status" value="1"/>
</dbReference>
<dbReference type="Pfam" id="PF02566">
    <property type="entry name" value="OsmC"/>
    <property type="match status" value="1"/>
</dbReference>
<keyword evidence="2" id="KW-1185">Reference proteome</keyword>
<dbReference type="Gene3D" id="3.30.300.20">
    <property type="match status" value="1"/>
</dbReference>
<dbReference type="InterPro" id="IPR003718">
    <property type="entry name" value="OsmC/Ohr_fam"/>
</dbReference>
<dbReference type="InterPro" id="IPR052707">
    <property type="entry name" value="OsmC_Ohr_Peroxiredoxin"/>
</dbReference>
<dbReference type="PANTHER" id="PTHR42830">
    <property type="entry name" value="OSMOTICALLY INDUCIBLE FAMILY PROTEIN"/>
    <property type="match status" value="1"/>
</dbReference>
<organism evidence="1 2">
    <name type="scientific">Leeia speluncae</name>
    <dbReference type="NCBI Taxonomy" id="2884804"/>
    <lineage>
        <taxon>Bacteria</taxon>
        <taxon>Pseudomonadati</taxon>
        <taxon>Pseudomonadota</taxon>
        <taxon>Betaproteobacteria</taxon>
        <taxon>Neisseriales</taxon>
        <taxon>Leeiaceae</taxon>
        <taxon>Leeia</taxon>
    </lineage>
</organism>
<comment type="caution">
    <text evidence="1">The sequence shown here is derived from an EMBL/GenBank/DDBJ whole genome shotgun (WGS) entry which is preliminary data.</text>
</comment>
<dbReference type="RefSeq" id="WP_227179359.1">
    <property type="nucleotide sequence ID" value="NZ_JAJBZT010000002.1"/>
</dbReference>
<sequence length="155" mass="17279">MALYTVDVRWERGEADFLGKKYSRRHWWKFDGGIEIAASSSPHVVPLPMSDEHAVDPEEAFVASLSSCHMLWFLDFASRAGFCVDTYHDAALGRMGKNEEGKVAMTKVTLRPTTTFSGDQQPTVDELHALHHQAHSACFIANSVKTEVRCEPVLG</sequence>
<dbReference type="InterPro" id="IPR015946">
    <property type="entry name" value="KH_dom-like_a/b"/>
</dbReference>
<proteinExistence type="predicted"/>
<evidence type="ECO:0000313" key="2">
    <source>
        <dbReference type="Proteomes" id="UP001165395"/>
    </source>
</evidence>
<reference evidence="1" key="1">
    <citation type="submission" date="2021-10" db="EMBL/GenBank/DDBJ databases">
        <title>The complete genome sequence of Leeia sp. TBRC 13508.</title>
        <authorList>
            <person name="Charoenyingcharoen P."/>
            <person name="Yukphan P."/>
        </authorList>
    </citation>
    <scope>NUCLEOTIDE SEQUENCE</scope>
    <source>
        <strain evidence="1">TBRC 13508</strain>
    </source>
</reference>
<evidence type="ECO:0000313" key="1">
    <source>
        <dbReference type="EMBL" id="MCB6183020.1"/>
    </source>
</evidence>
<accession>A0ABS8D4A2</accession>